<dbReference type="KEGG" id="aalt:CC77DRAFT_964401"/>
<proteinExistence type="predicted"/>
<name>A0A177DLH1_ALTAL</name>
<dbReference type="PANTHER" id="PTHR46310">
    <property type="entry name" value="AMIDASE 1"/>
    <property type="match status" value="1"/>
</dbReference>
<protein>
    <submittedName>
        <fullName evidence="3">Amidase signature enzyme</fullName>
    </submittedName>
</protein>
<dbReference type="InterPro" id="IPR036928">
    <property type="entry name" value="AS_sf"/>
</dbReference>
<evidence type="ECO:0000259" key="1">
    <source>
        <dbReference type="Pfam" id="PF01425"/>
    </source>
</evidence>
<dbReference type="Pfam" id="PF26053">
    <property type="entry name" value="DUF8016"/>
    <property type="match status" value="1"/>
</dbReference>
<organism evidence="3 4">
    <name type="scientific">Alternaria alternata</name>
    <name type="common">Alternaria rot fungus</name>
    <name type="synonym">Torula alternata</name>
    <dbReference type="NCBI Taxonomy" id="5599"/>
    <lineage>
        <taxon>Eukaryota</taxon>
        <taxon>Fungi</taxon>
        <taxon>Dikarya</taxon>
        <taxon>Ascomycota</taxon>
        <taxon>Pezizomycotina</taxon>
        <taxon>Dothideomycetes</taxon>
        <taxon>Pleosporomycetidae</taxon>
        <taxon>Pleosporales</taxon>
        <taxon>Pleosporineae</taxon>
        <taxon>Pleosporaceae</taxon>
        <taxon>Alternaria</taxon>
        <taxon>Alternaria sect. Alternaria</taxon>
        <taxon>Alternaria alternata complex</taxon>
    </lineage>
</organism>
<dbReference type="AlphaFoldDB" id="A0A177DLH1"/>
<evidence type="ECO:0000313" key="3">
    <source>
        <dbReference type="EMBL" id="OAG19669.1"/>
    </source>
</evidence>
<dbReference type="InterPro" id="IPR023631">
    <property type="entry name" value="Amidase_dom"/>
</dbReference>
<dbReference type="GeneID" id="29121277"/>
<dbReference type="RefSeq" id="XP_018385090.1">
    <property type="nucleotide sequence ID" value="XM_018535683.1"/>
</dbReference>
<evidence type="ECO:0000313" key="4">
    <source>
        <dbReference type="Proteomes" id="UP000077248"/>
    </source>
</evidence>
<feature type="domain" description="Scytalone dehydratase-like protein Arp1 N-terminal" evidence="2">
    <location>
        <begin position="49"/>
        <end position="137"/>
    </location>
</feature>
<dbReference type="STRING" id="5599.A0A177DLH1"/>
<dbReference type="PANTHER" id="PTHR46310:SF7">
    <property type="entry name" value="AMIDASE 1"/>
    <property type="match status" value="1"/>
</dbReference>
<dbReference type="Pfam" id="PF01425">
    <property type="entry name" value="Amidase"/>
    <property type="match status" value="1"/>
</dbReference>
<accession>A0A177DLH1</accession>
<dbReference type="VEuPathDB" id="FungiDB:CC77DRAFT_964401"/>
<dbReference type="Proteomes" id="UP000077248">
    <property type="component" value="Unassembled WGS sequence"/>
</dbReference>
<reference evidence="3 4" key="1">
    <citation type="submission" date="2016-05" db="EMBL/GenBank/DDBJ databases">
        <title>Comparative analysis of secretome profiles of manganese(II)-oxidizing ascomycete fungi.</title>
        <authorList>
            <consortium name="DOE Joint Genome Institute"/>
            <person name="Zeiner C.A."/>
            <person name="Purvine S.O."/>
            <person name="Zink E.M."/>
            <person name="Wu S."/>
            <person name="Pasa-Tolic L."/>
            <person name="Chaput D.L."/>
            <person name="Haridas S."/>
            <person name="Grigoriev I.V."/>
            <person name="Santelli C.M."/>
            <person name="Hansel C.M."/>
        </authorList>
    </citation>
    <scope>NUCLEOTIDE SEQUENCE [LARGE SCALE GENOMIC DNA]</scope>
    <source>
        <strain evidence="3 4">SRC1lrK2f</strain>
    </source>
</reference>
<dbReference type="OMA" id="RWYWALG"/>
<keyword evidence="4" id="KW-1185">Reference proteome</keyword>
<dbReference type="InterPro" id="IPR058329">
    <property type="entry name" value="Arp1_N"/>
</dbReference>
<feature type="domain" description="Amidase" evidence="1">
    <location>
        <begin position="192"/>
        <end position="376"/>
    </location>
</feature>
<evidence type="ECO:0000259" key="2">
    <source>
        <dbReference type="Pfam" id="PF26053"/>
    </source>
</evidence>
<dbReference type="EMBL" id="KV441480">
    <property type="protein sequence ID" value="OAG19669.1"/>
    <property type="molecule type" value="Genomic_DNA"/>
</dbReference>
<gene>
    <name evidence="3" type="ORF">CC77DRAFT_964401</name>
</gene>
<dbReference type="SUPFAM" id="SSF75304">
    <property type="entry name" value="Amidase signature (AS) enzymes"/>
    <property type="match status" value="1"/>
</dbReference>
<dbReference type="Gene3D" id="3.90.1300.10">
    <property type="entry name" value="Amidase signature (AS) domain"/>
    <property type="match status" value="1"/>
</dbReference>
<sequence>MATEKGPDVPWPDREVATWKSGREFSIGGSRFVTRPTNHSARWFTKALITVIKISSGDVIDAEYLGSRIRQYTDDCDVFRLEFLHCIQFSGACREEIELKQDAEVQLQKWGNSWVKFTPRNKTNDGPPPGPYVALHEHMQQVWRVYDDDAKAFLVSTWPTEKDAERYESSGLAGEAFTSLGVAVPSRLYFTESEERPLDGVRIAIKDMYHLDGIRTSVCNRAYHDLYPPQTETAACVRILISLGAIIVGKTHLSSFAWREEPTECVEYPAPFNPRGDGYQSPAGSSSGSGAAIASYEWLDFTLGSDTTGSGRRPALWNGCFALRPSDTALSSKGMVLTCPQFDSPSLFGRDIHTFNKFVRTWYGDCVDSQDRSDRPWRIVYPVDYLPVGNNEQARVFDEFVSDLAAYLKVEPEILSIAETWRKTPPVEESDILKFMENTQVHGFFYELYHHFDEFREDYRSKYSREPFLSMPLKWVWNLGRLIDESQKNRAFERYSVYKDWFLKHILRSKETRTIVVLPIEELEPRYRDVPPVQPIEAPKGINVLYLSPILGAPEIVVPAGQISFRSRITEHEEYLPVAVSLLGAPETDLDLTEMTEDFLKHAGRSTRVLTGKTMFGDDTK</sequence>